<sequence>MDGSISTLVDGLEPEIEDPEEETFLLYSQPFPSLNLGFIDPRAAVLDVAVNGHDFTIHQSPSVLSSNRAGGTTGAVVWKITPTFASWLSSPTNPLFTAGVLTSSSSVLELGCGISPLTALGLAPRVARYVLTDQPYVQRLLQRNLDENLPQACSSPLTARPPRGKRRGGAAAKSSATTTPAVRFVTLDWETDEVTPALTGTPSVHSFDAVVACDCVYNYALVTPFVQTCVDACRLRTKDTSDEESDRLPCLCVIGQQLRNDDVFESWLAAFHASFRVWRVPDAALPAELRSTAGFVVHVGILRDEEGVQR</sequence>
<evidence type="ECO:0000256" key="1">
    <source>
        <dbReference type="SAM" id="MobiDB-lite"/>
    </source>
</evidence>
<keyword evidence="3" id="KW-1185">Reference proteome</keyword>
<dbReference type="GO" id="GO:0032991">
    <property type="term" value="C:protein-containing complex"/>
    <property type="evidence" value="ECO:0007669"/>
    <property type="project" value="TreeGrafter"/>
</dbReference>
<evidence type="ECO:0000313" key="2">
    <source>
        <dbReference type="EMBL" id="KAH6895317.1"/>
    </source>
</evidence>
<dbReference type="GO" id="GO:0008757">
    <property type="term" value="F:S-adenosylmethionine-dependent methyltransferase activity"/>
    <property type="evidence" value="ECO:0007669"/>
    <property type="project" value="UniProtKB-ARBA"/>
</dbReference>
<gene>
    <name evidence="2" type="ORF">B0T10DRAFT_212740</name>
</gene>
<comment type="caution">
    <text evidence="2">The sequence shown here is derived from an EMBL/GenBank/DDBJ whole genome shotgun (WGS) entry which is preliminary data.</text>
</comment>
<feature type="region of interest" description="Disordered" evidence="1">
    <location>
        <begin position="151"/>
        <end position="177"/>
    </location>
</feature>
<protein>
    <recommendedName>
        <fullName evidence="4">Diaminohydroxyphosphoribosylamino-pyrimidine deaminase</fullName>
    </recommendedName>
</protein>
<dbReference type="PANTHER" id="PTHR14614">
    <property type="entry name" value="HEPATOCELLULAR CARCINOMA-ASSOCIATED ANTIGEN"/>
    <property type="match status" value="1"/>
</dbReference>
<dbReference type="PANTHER" id="PTHR14614:SF109">
    <property type="entry name" value="RIBOSOMAL LYSINE N-METHYLTRANSFERASE 5"/>
    <property type="match status" value="1"/>
</dbReference>
<proteinExistence type="predicted"/>
<evidence type="ECO:0008006" key="4">
    <source>
        <dbReference type="Google" id="ProtNLM"/>
    </source>
</evidence>
<dbReference type="GO" id="GO:0005829">
    <property type="term" value="C:cytosol"/>
    <property type="evidence" value="ECO:0007669"/>
    <property type="project" value="TreeGrafter"/>
</dbReference>
<accession>A0A9P8WE29</accession>
<dbReference type="Gene3D" id="3.40.50.150">
    <property type="entry name" value="Vaccinia Virus protein VP39"/>
    <property type="match status" value="1"/>
</dbReference>
<dbReference type="EMBL" id="JAGPYM010000004">
    <property type="protein sequence ID" value="KAH6895317.1"/>
    <property type="molecule type" value="Genomic_DNA"/>
</dbReference>
<name>A0A9P8WE29_9HYPO</name>
<dbReference type="InterPro" id="IPR029063">
    <property type="entry name" value="SAM-dependent_MTases_sf"/>
</dbReference>
<dbReference type="OrthoDB" id="2529286at2759"/>
<dbReference type="InterPro" id="IPR019410">
    <property type="entry name" value="Methyltransf_16"/>
</dbReference>
<dbReference type="Proteomes" id="UP000777438">
    <property type="component" value="Unassembled WGS sequence"/>
</dbReference>
<dbReference type="SUPFAM" id="SSF53335">
    <property type="entry name" value="S-adenosyl-L-methionine-dependent methyltransferases"/>
    <property type="match status" value="1"/>
</dbReference>
<evidence type="ECO:0000313" key="3">
    <source>
        <dbReference type="Proteomes" id="UP000777438"/>
    </source>
</evidence>
<dbReference type="AlphaFoldDB" id="A0A9P8WE29"/>
<organism evidence="2 3">
    <name type="scientific">Thelonectria olida</name>
    <dbReference type="NCBI Taxonomy" id="1576542"/>
    <lineage>
        <taxon>Eukaryota</taxon>
        <taxon>Fungi</taxon>
        <taxon>Dikarya</taxon>
        <taxon>Ascomycota</taxon>
        <taxon>Pezizomycotina</taxon>
        <taxon>Sordariomycetes</taxon>
        <taxon>Hypocreomycetidae</taxon>
        <taxon>Hypocreales</taxon>
        <taxon>Nectriaceae</taxon>
        <taxon>Thelonectria</taxon>
    </lineage>
</organism>
<reference evidence="2 3" key="1">
    <citation type="journal article" date="2021" name="Nat. Commun.">
        <title>Genetic determinants of endophytism in the Arabidopsis root mycobiome.</title>
        <authorList>
            <person name="Mesny F."/>
            <person name="Miyauchi S."/>
            <person name="Thiergart T."/>
            <person name="Pickel B."/>
            <person name="Atanasova L."/>
            <person name="Karlsson M."/>
            <person name="Huettel B."/>
            <person name="Barry K.W."/>
            <person name="Haridas S."/>
            <person name="Chen C."/>
            <person name="Bauer D."/>
            <person name="Andreopoulos W."/>
            <person name="Pangilinan J."/>
            <person name="LaButti K."/>
            <person name="Riley R."/>
            <person name="Lipzen A."/>
            <person name="Clum A."/>
            <person name="Drula E."/>
            <person name="Henrissat B."/>
            <person name="Kohler A."/>
            <person name="Grigoriev I.V."/>
            <person name="Martin F.M."/>
            <person name="Hacquard S."/>
        </authorList>
    </citation>
    <scope>NUCLEOTIDE SEQUENCE [LARGE SCALE GENOMIC DNA]</scope>
    <source>
        <strain evidence="2 3">MPI-CAGE-CH-0241</strain>
    </source>
</reference>